<organism evidence="2 3">
    <name type="scientific">Heterostelium pallidum (strain ATCC 26659 / Pp 5 / PN500)</name>
    <name type="common">Cellular slime mold</name>
    <name type="synonym">Polysphondylium pallidum</name>
    <dbReference type="NCBI Taxonomy" id="670386"/>
    <lineage>
        <taxon>Eukaryota</taxon>
        <taxon>Amoebozoa</taxon>
        <taxon>Evosea</taxon>
        <taxon>Eumycetozoa</taxon>
        <taxon>Dictyostelia</taxon>
        <taxon>Acytosteliales</taxon>
        <taxon>Acytosteliaceae</taxon>
        <taxon>Heterostelium</taxon>
    </lineage>
</organism>
<dbReference type="GeneID" id="31357137"/>
<gene>
    <name evidence="2" type="ORF">PPL_01608</name>
</gene>
<protein>
    <submittedName>
        <fullName evidence="2">Uncharacterized protein</fullName>
    </submittedName>
</protein>
<evidence type="ECO:0000313" key="3">
    <source>
        <dbReference type="Proteomes" id="UP000001396"/>
    </source>
</evidence>
<accession>D3AZZ4</accession>
<evidence type="ECO:0000256" key="1">
    <source>
        <dbReference type="SAM" id="Phobius"/>
    </source>
</evidence>
<keyword evidence="3" id="KW-1185">Reference proteome</keyword>
<reference evidence="2 3" key="1">
    <citation type="journal article" date="2011" name="Genome Res.">
        <title>Phylogeny-wide analysis of social amoeba genomes highlights ancient origins for complex intercellular communication.</title>
        <authorList>
            <person name="Heidel A.J."/>
            <person name="Lawal H.M."/>
            <person name="Felder M."/>
            <person name="Schilde C."/>
            <person name="Helps N.R."/>
            <person name="Tunggal B."/>
            <person name="Rivero F."/>
            <person name="John U."/>
            <person name="Schleicher M."/>
            <person name="Eichinger L."/>
            <person name="Platzer M."/>
            <person name="Noegel A.A."/>
            <person name="Schaap P."/>
            <person name="Gloeckner G."/>
        </authorList>
    </citation>
    <scope>NUCLEOTIDE SEQUENCE [LARGE SCALE GENOMIC DNA]</scope>
    <source>
        <strain evidence="3">ATCC 26659 / Pp 5 / PN500</strain>
    </source>
</reference>
<dbReference type="EMBL" id="ADBJ01000008">
    <property type="protein sequence ID" value="EFA84618.1"/>
    <property type="molecule type" value="Genomic_DNA"/>
</dbReference>
<dbReference type="Proteomes" id="UP000001396">
    <property type="component" value="Unassembled WGS sequence"/>
</dbReference>
<proteinExistence type="predicted"/>
<name>D3AZZ4_HETP5</name>
<dbReference type="OMA" id="QSWIFIG"/>
<dbReference type="AlphaFoldDB" id="D3AZZ4"/>
<feature type="transmembrane region" description="Helical" evidence="1">
    <location>
        <begin position="94"/>
        <end position="114"/>
    </location>
</feature>
<keyword evidence="1" id="KW-1133">Transmembrane helix</keyword>
<comment type="caution">
    <text evidence="2">The sequence shown here is derived from an EMBL/GenBank/DDBJ whole genome shotgun (WGS) entry which is preliminary data.</text>
</comment>
<dbReference type="InParanoid" id="D3AZZ4"/>
<sequence>MGERTPSSLTGNHTFDILVSTALALRITISMAIATMCSAQAIFEIRYQRQNLTNLLNPRFMTLQGLIFFNLFRLLYAVFQFKTNSDATGSICDYLGMTALFFEMCAWGMIGSYCK</sequence>
<keyword evidence="1" id="KW-0812">Transmembrane</keyword>
<evidence type="ECO:0000313" key="2">
    <source>
        <dbReference type="EMBL" id="EFA84618.1"/>
    </source>
</evidence>
<dbReference type="RefSeq" id="XP_020436731.1">
    <property type="nucleotide sequence ID" value="XM_020572614.1"/>
</dbReference>
<feature type="transmembrane region" description="Helical" evidence="1">
    <location>
        <begin position="17"/>
        <end position="39"/>
    </location>
</feature>
<keyword evidence="1" id="KW-0472">Membrane</keyword>
<feature type="transmembrane region" description="Helical" evidence="1">
    <location>
        <begin position="60"/>
        <end position="79"/>
    </location>
</feature>